<dbReference type="GO" id="GO:0006457">
    <property type="term" value="P:protein folding"/>
    <property type="evidence" value="ECO:0007669"/>
    <property type="project" value="TreeGrafter"/>
</dbReference>
<protein>
    <recommendedName>
        <fullName evidence="1">CS domain-containing protein</fullName>
    </recommendedName>
</protein>
<evidence type="ECO:0000259" key="1">
    <source>
        <dbReference type="PROSITE" id="PS51203"/>
    </source>
</evidence>
<dbReference type="AlphaFoldDB" id="A0AAE1KAN1"/>
<dbReference type="InterPro" id="IPR008978">
    <property type="entry name" value="HSP20-like_chaperone"/>
</dbReference>
<dbReference type="PANTHER" id="PTHR12356">
    <property type="entry name" value="NUCLEAR MOVEMENT PROTEIN NUDC"/>
    <property type="match status" value="1"/>
</dbReference>
<keyword evidence="3" id="KW-1185">Reference proteome</keyword>
<dbReference type="InterPro" id="IPR007052">
    <property type="entry name" value="CS_dom"/>
</dbReference>
<feature type="domain" description="CS" evidence="1">
    <location>
        <begin position="137"/>
        <end position="232"/>
    </location>
</feature>
<dbReference type="Proteomes" id="UP001286313">
    <property type="component" value="Unassembled WGS sequence"/>
</dbReference>
<gene>
    <name evidence="2" type="ORF">Pcinc_024546</name>
</gene>
<dbReference type="PROSITE" id="PS51203">
    <property type="entry name" value="CS"/>
    <property type="match status" value="1"/>
</dbReference>
<evidence type="ECO:0000313" key="3">
    <source>
        <dbReference type="Proteomes" id="UP001286313"/>
    </source>
</evidence>
<dbReference type="Pfam" id="PF04969">
    <property type="entry name" value="CS"/>
    <property type="match status" value="1"/>
</dbReference>
<dbReference type="GO" id="GO:0005737">
    <property type="term" value="C:cytoplasm"/>
    <property type="evidence" value="ECO:0007669"/>
    <property type="project" value="TreeGrafter"/>
</dbReference>
<reference evidence="2" key="1">
    <citation type="submission" date="2023-10" db="EMBL/GenBank/DDBJ databases">
        <title>Genome assemblies of two species of porcelain crab, Petrolisthes cinctipes and Petrolisthes manimaculis (Anomura: Porcellanidae).</title>
        <authorList>
            <person name="Angst P."/>
        </authorList>
    </citation>
    <scope>NUCLEOTIDE SEQUENCE</scope>
    <source>
        <strain evidence="2">PB745_01</strain>
        <tissue evidence="2">Gill</tissue>
    </source>
</reference>
<sequence length="319" mass="35794">MSSECEARHDPDLLGILAAEDNSIPAFFNAVFGFLARHCPEEIYGSTQISGEHLVSQSYCKWRQQYLANRAQESVDASHCEDGVVPVPPVAKEVVVETDNEQEQKTPVVVEHDGTDITTHGSNRPVCPGRLDTNNGADCGNYSWTQTIEDLEVRIPVPSTIRKGRQVQVSLQSGSVGVSVEEASSRGLWRNMMEGKFPHEVRGDESMWSLVPGEHVSIHLEKSEERWWDRLLVSEEPIDLKQIDAERDFSTLPEEERQRIRELMWNRQQKEQGKSTSDQKRLEGVLREAWNAEGSPFKGQMYDPSVLDLAASGGILGHT</sequence>
<dbReference type="InterPro" id="IPR037898">
    <property type="entry name" value="NudC_fam"/>
</dbReference>
<organism evidence="2 3">
    <name type="scientific">Petrolisthes cinctipes</name>
    <name type="common">Flat porcelain crab</name>
    <dbReference type="NCBI Taxonomy" id="88211"/>
    <lineage>
        <taxon>Eukaryota</taxon>
        <taxon>Metazoa</taxon>
        <taxon>Ecdysozoa</taxon>
        <taxon>Arthropoda</taxon>
        <taxon>Crustacea</taxon>
        <taxon>Multicrustacea</taxon>
        <taxon>Malacostraca</taxon>
        <taxon>Eumalacostraca</taxon>
        <taxon>Eucarida</taxon>
        <taxon>Decapoda</taxon>
        <taxon>Pleocyemata</taxon>
        <taxon>Anomura</taxon>
        <taxon>Galatheoidea</taxon>
        <taxon>Porcellanidae</taxon>
        <taxon>Petrolisthes</taxon>
    </lineage>
</organism>
<dbReference type="EMBL" id="JAWQEG010002706">
    <property type="protein sequence ID" value="KAK3870201.1"/>
    <property type="molecule type" value="Genomic_DNA"/>
</dbReference>
<dbReference type="SUPFAM" id="SSF49764">
    <property type="entry name" value="HSP20-like chaperones"/>
    <property type="match status" value="1"/>
</dbReference>
<dbReference type="GO" id="GO:0051082">
    <property type="term" value="F:unfolded protein binding"/>
    <property type="evidence" value="ECO:0007669"/>
    <property type="project" value="TreeGrafter"/>
</dbReference>
<evidence type="ECO:0000313" key="2">
    <source>
        <dbReference type="EMBL" id="KAK3870201.1"/>
    </source>
</evidence>
<dbReference type="PANTHER" id="PTHR12356:SF19">
    <property type="entry name" value="NUDC DOMAIN-CONTAINING PROTEIN 3"/>
    <property type="match status" value="1"/>
</dbReference>
<proteinExistence type="predicted"/>
<dbReference type="Gene3D" id="2.60.40.790">
    <property type="match status" value="1"/>
</dbReference>
<comment type="caution">
    <text evidence="2">The sequence shown here is derived from an EMBL/GenBank/DDBJ whole genome shotgun (WGS) entry which is preliminary data.</text>
</comment>
<accession>A0AAE1KAN1</accession>
<name>A0AAE1KAN1_PETCI</name>